<comment type="caution">
    <text evidence="1">The sequence shown here is derived from an EMBL/GenBank/DDBJ whole genome shotgun (WGS) entry which is preliminary data.</text>
</comment>
<keyword evidence="2" id="KW-1185">Reference proteome</keyword>
<sequence length="124" mass="13744">MWECGELSDIPAMAPLEGRGGGGSSAARAVLGCALQHQQRLTCHHNAQEVHDMHYNDIGCQQYMKTQQGPIGGYTGWRNRLDSRDVQVAGPVRMGWEVGWPYSTGATWKGPERLPFARFVMDRG</sequence>
<protein>
    <submittedName>
        <fullName evidence="1">Uncharacterized protein</fullName>
    </submittedName>
</protein>
<dbReference type="AlphaFoldDB" id="A0A9P5ZR29"/>
<organism evidence="1 2">
    <name type="scientific">Pleurotus eryngii</name>
    <name type="common">Boletus of the steppes</name>
    <dbReference type="NCBI Taxonomy" id="5323"/>
    <lineage>
        <taxon>Eukaryota</taxon>
        <taxon>Fungi</taxon>
        <taxon>Dikarya</taxon>
        <taxon>Basidiomycota</taxon>
        <taxon>Agaricomycotina</taxon>
        <taxon>Agaricomycetes</taxon>
        <taxon>Agaricomycetidae</taxon>
        <taxon>Agaricales</taxon>
        <taxon>Pleurotineae</taxon>
        <taxon>Pleurotaceae</taxon>
        <taxon>Pleurotus</taxon>
    </lineage>
</organism>
<reference evidence="1" key="1">
    <citation type="submission" date="2020-11" db="EMBL/GenBank/DDBJ databases">
        <authorList>
            <consortium name="DOE Joint Genome Institute"/>
            <person name="Ahrendt S."/>
            <person name="Riley R."/>
            <person name="Andreopoulos W."/>
            <person name="Labutti K."/>
            <person name="Pangilinan J."/>
            <person name="Ruiz-Duenas F.J."/>
            <person name="Barrasa J.M."/>
            <person name="Sanchez-Garcia M."/>
            <person name="Camarero S."/>
            <person name="Miyauchi S."/>
            <person name="Serrano A."/>
            <person name="Linde D."/>
            <person name="Babiker R."/>
            <person name="Drula E."/>
            <person name="Ayuso-Fernandez I."/>
            <person name="Pacheco R."/>
            <person name="Padilla G."/>
            <person name="Ferreira P."/>
            <person name="Barriuso J."/>
            <person name="Kellner H."/>
            <person name="Castanera R."/>
            <person name="Alfaro M."/>
            <person name="Ramirez L."/>
            <person name="Pisabarro A.G."/>
            <person name="Kuo A."/>
            <person name="Tritt A."/>
            <person name="Lipzen A."/>
            <person name="He G."/>
            <person name="Yan M."/>
            <person name="Ng V."/>
            <person name="Cullen D."/>
            <person name="Martin F."/>
            <person name="Rosso M.-N."/>
            <person name="Henrissat B."/>
            <person name="Hibbett D."/>
            <person name="Martinez A.T."/>
            <person name="Grigoriev I.V."/>
        </authorList>
    </citation>
    <scope>NUCLEOTIDE SEQUENCE</scope>
    <source>
        <strain evidence="1">ATCC 90797</strain>
    </source>
</reference>
<name>A0A9P5ZR29_PLEER</name>
<gene>
    <name evidence="1" type="ORF">BDN71DRAFT_1434150</name>
</gene>
<dbReference type="EMBL" id="MU154625">
    <property type="protein sequence ID" value="KAF9491160.1"/>
    <property type="molecule type" value="Genomic_DNA"/>
</dbReference>
<proteinExistence type="predicted"/>
<accession>A0A9P5ZR29</accession>
<dbReference type="Proteomes" id="UP000807025">
    <property type="component" value="Unassembled WGS sequence"/>
</dbReference>
<evidence type="ECO:0000313" key="2">
    <source>
        <dbReference type="Proteomes" id="UP000807025"/>
    </source>
</evidence>
<evidence type="ECO:0000313" key="1">
    <source>
        <dbReference type="EMBL" id="KAF9491160.1"/>
    </source>
</evidence>